<feature type="transmembrane region" description="Helical" evidence="7">
    <location>
        <begin position="356"/>
        <end position="380"/>
    </location>
</feature>
<keyword evidence="2" id="KW-0813">Transport</keyword>
<feature type="transmembrane region" description="Helical" evidence="7">
    <location>
        <begin position="321"/>
        <end position="344"/>
    </location>
</feature>
<dbReference type="PANTHER" id="PTHR42925">
    <property type="entry name" value="MULTIDRUG AND TOXIN EFFLUX PROTEIN MATE FAMILY"/>
    <property type="match status" value="1"/>
</dbReference>
<dbReference type="EMBL" id="LGCL01000025">
    <property type="protein sequence ID" value="KPL76498.1"/>
    <property type="molecule type" value="Genomic_DNA"/>
</dbReference>
<reference evidence="8 9" key="1">
    <citation type="submission" date="2015-07" db="EMBL/GenBank/DDBJ databases">
        <title>Genome sequence of Ornatilinea apprima DSM 23815.</title>
        <authorList>
            <person name="Hemp J."/>
            <person name="Ward L.M."/>
            <person name="Pace L.A."/>
            <person name="Fischer W.W."/>
        </authorList>
    </citation>
    <scope>NUCLEOTIDE SEQUENCE [LARGE SCALE GENOMIC DNA]</scope>
    <source>
        <strain evidence="8 9">P3M-1</strain>
    </source>
</reference>
<feature type="transmembrane region" description="Helical" evidence="7">
    <location>
        <begin position="165"/>
        <end position="185"/>
    </location>
</feature>
<keyword evidence="3" id="KW-1003">Cell membrane</keyword>
<keyword evidence="4 7" id="KW-0812">Transmembrane</keyword>
<keyword evidence="9" id="KW-1185">Reference proteome</keyword>
<accession>A0A0N8GMX3</accession>
<feature type="transmembrane region" description="Helical" evidence="7">
    <location>
        <begin position="133"/>
        <end position="153"/>
    </location>
</feature>
<dbReference type="PIRSF" id="PIRSF006603">
    <property type="entry name" value="DinF"/>
    <property type="match status" value="1"/>
</dbReference>
<sequence>MFKNLFNDPKFYKTLFQLALPITVQYFISSSISLVGVMMVGQLGEVSIAALGLGNQIFFLVSLLIFGLSSGYAIFAAQFWGANDLPNVRRVLGICLTLGMIAAGIFTLAAVLLPHPILSIYTKDPEVIREGVQYLRIAAFSYVPYALSMAFAFMHRSTGQVRLPMFVSAISLLLSVLVSYLLIFGHLGLPALGVRGAAVGMLFARLVEAAGMLSLTYLKRTAIAASPKELFSFNLPFLTQTLSTAMPAVLNEMAWSFAVTTYNIVYARIGTESIAAINITTTIEEMAFVVFFGLANAGAIIIGNTIGAGEQEKAFTYGKRYILIGIAGALVFGQLTSLSSRWILNFYNISPTAADYVRNILLIFSFIMWIKVFNLMLIVGILRSGGDTRFTLLLEMSAIWGIGVPMAVLGGLVLHLEVYWVYLMVISEELVKAFFGYRRFRSRKWVHNLTVVSQVVEPLPAAPSQVN</sequence>
<evidence type="ECO:0000256" key="4">
    <source>
        <dbReference type="ARBA" id="ARBA00022692"/>
    </source>
</evidence>
<comment type="caution">
    <text evidence="8">The sequence shown here is derived from an EMBL/GenBank/DDBJ whole genome shotgun (WGS) entry which is preliminary data.</text>
</comment>
<dbReference type="GO" id="GO:0015297">
    <property type="term" value="F:antiporter activity"/>
    <property type="evidence" value="ECO:0007669"/>
    <property type="project" value="InterPro"/>
</dbReference>
<dbReference type="InterPro" id="IPR048279">
    <property type="entry name" value="MdtK-like"/>
</dbReference>
<evidence type="ECO:0000256" key="5">
    <source>
        <dbReference type="ARBA" id="ARBA00022989"/>
    </source>
</evidence>
<feature type="transmembrane region" description="Helical" evidence="7">
    <location>
        <begin position="392"/>
        <end position="413"/>
    </location>
</feature>
<keyword evidence="6 7" id="KW-0472">Membrane</keyword>
<dbReference type="InterPro" id="IPR002528">
    <property type="entry name" value="MATE_fam"/>
</dbReference>
<name>A0A0N8GMX3_9CHLR</name>
<feature type="transmembrane region" description="Helical" evidence="7">
    <location>
        <begin position="286"/>
        <end position="309"/>
    </location>
</feature>
<dbReference type="Pfam" id="PF01554">
    <property type="entry name" value="MatE"/>
    <property type="match status" value="2"/>
</dbReference>
<protein>
    <recommendedName>
        <fullName evidence="10">Multidrug transporter MATE</fullName>
    </recommendedName>
</protein>
<evidence type="ECO:0000256" key="3">
    <source>
        <dbReference type="ARBA" id="ARBA00022475"/>
    </source>
</evidence>
<dbReference type="PANTHER" id="PTHR42925:SF2">
    <property type="entry name" value="NA+ DRIVEN MULTIDRUG EFFLUX PUMP"/>
    <property type="match status" value="1"/>
</dbReference>
<feature type="transmembrane region" description="Helical" evidence="7">
    <location>
        <begin position="57"/>
        <end position="79"/>
    </location>
</feature>
<dbReference type="STRING" id="1134406.ADN00_11030"/>
<dbReference type="InterPro" id="IPR047135">
    <property type="entry name" value="YsiQ"/>
</dbReference>
<organism evidence="8 9">
    <name type="scientific">Ornatilinea apprima</name>
    <dbReference type="NCBI Taxonomy" id="1134406"/>
    <lineage>
        <taxon>Bacteria</taxon>
        <taxon>Bacillati</taxon>
        <taxon>Chloroflexota</taxon>
        <taxon>Anaerolineae</taxon>
        <taxon>Anaerolineales</taxon>
        <taxon>Anaerolineaceae</taxon>
        <taxon>Ornatilinea</taxon>
    </lineage>
</organism>
<feature type="transmembrane region" description="Helical" evidence="7">
    <location>
        <begin position="12"/>
        <end position="37"/>
    </location>
</feature>
<dbReference type="OrthoDB" id="9776324at2"/>
<evidence type="ECO:0000256" key="1">
    <source>
        <dbReference type="ARBA" id="ARBA00004651"/>
    </source>
</evidence>
<comment type="subcellular location">
    <subcellularLocation>
        <location evidence="1">Cell membrane</location>
        <topology evidence="1">Multi-pass membrane protein</topology>
    </subcellularLocation>
</comment>
<dbReference type="RefSeq" id="WP_075063067.1">
    <property type="nucleotide sequence ID" value="NZ_LGCL01000025.1"/>
</dbReference>
<evidence type="ECO:0000256" key="2">
    <source>
        <dbReference type="ARBA" id="ARBA00022448"/>
    </source>
</evidence>
<evidence type="ECO:0008006" key="10">
    <source>
        <dbReference type="Google" id="ProtNLM"/>
    </source>
</evidence>
<evidence type="ECO:0000256" key="7">
    <source>
        <dbReference type="SAM" id="Phobius"/>
    </source>
</evidence>
<dbReference type="AlphaFoldDB" id="A0A0N8GMX3"/>
<dbReference type="CDD" id="cd13134">
    <property type="entry name" value="MATE_like_8"/>
    <property type="match status" value="1"/>
</dbReference>
<dbReference type="GO" id="GO:0042910">
    <property type="term" value="F:xenobiotic transmembrane transporter activity"/>
    <property type="evidence" value="ECO:0007669"/>
    <property type="project" value="InterPro"/>
</dbReference>
<dbReference type="Proteomes" id="UP000050417">
    <property type="component" value="Unassembled WGS sequence"/>
</dbReference>
<evidence type="ECO:0000313" key="8">
    <source>
        <dbReference type="EMBL" id="KPL76498.1"/>
    </source>
</evidence>
<dbReference type="NCBIfam" id="TIGR00797">
    <property type="entry name" value="matE"/>
    <property type="match status" value="1"/>
</dbReference>
<dbReference type="GO" id="GO:0005886">
    <property type="term" value="C:plasma membrane"/>
    <property type="evidence" value="ECO:0007669"/>
    <property type="project" value="UniProtKB-SubCell"/>
</dbReference>
<evidence type="ECO:0000256" key="6">
    <source>
        <dbReference type="ARBA" id="ARBA00023136"/>
    </source>
</evidence>
<gene>
    <name evidence="8" type="ORF">ADN00_11030</name>
</gene>
<feature type="transmembrane region" description="Helical" evidence="7">
    <location>
        <begin position="197"/>
        <end position="218"/>
    </location>
</feature>
<keyword evidence="5 7" id="KW-1133">Transmembrane helix</keyword>
<evidence type="ECO:0000313" key="9">
    <source>
        <dbReference type="Proteomes" id="UP000050417"/>
    </source>
</evidence>
<proteinExistence type="predicted"/>
<feature type="transmembrane region" description="Helical" evidence="7">
    <location>
        <begin position="91"/>
        <end position="113"/>
    </location>
</feature>